<accession>A0A2K9NVJ3</accession>
<reference evidence="1 2" key="1">
    <citation type="submission" date="2018-01" db="EMBL/GenBank/DDBJ databases">
        <title>Complete genome sequence of Bacteriovorax stolpii DSM12778.</title>
        <authorList>
            <person name="Tang B."/>
            <person name="Chang J."/>
        </authorList>
    </citation>
    <scope>NUCLEOTIDE SEQUENCE [LARGE SCALE GENOMIC DNA]</scope>
    <source>
        <strain evidence="1 2">DSM 12778</strain>
    </source>
</reference>
<dbReference type="RefSeq" id="WP_102244830.1">
    <property type="nucleotide sequence ID" value="NZ_CP025704.1"/>
</dbReference>
<evidence type="ECO:0000313" key="1">
    <source>
        <dbReference type="EMBL" id="AUN99539.1"/>
    </source>
</evidence>
<dbReference type="EMBL" id="CP025704">
    <property type="protein sequence ID" value="AUN99539.1"/>
    <property type="molecule type" value="Genomic_DNA"/>
</dbReference>
<keyword evidence="2" id="KW-1185">Reference proteome</keyword>
<name>A0A2K9NVJ3_BACTC</name>
<gene>
    <name evidence="1" type="ORF">C0V70_15790</name>
</gene>
<protein>
    <submittedName>
        <fullName evidence="1">Uncharacterized protein</fullName>
    </submittedName>
</protein>
<organism evidence="1 2">
    <name type="scientific">Bacteriovorax stolpii</name>
    <name type="common">Bdellovibrio stolpii</name>
    <dbReference type="NCBI Taxonomy" id="960"/>
    <lineage>
        <taxon>Bacteria</taxon>
        <taxon>Pseudomonadati</taxon>
        <taxon>Bdellovibrionota</taxon>
        <taxon>Bacteriovoracia</taxon>
        <taxon>Bacteriovoracales</taxon>
        <taxon>Bacteriovoracaceae</taxon>
        <taxon>Bacteriovorax</taxon>
    </lineage>
</organism>
<dbReference type="KEGG" id="bsto:C0V70_15790"/>
<dbReference type="AlphaFoldDB" id="A0A2K9NVJ3"/>
<proteinExistence type="predicted"/>
<dbReference type="Proteomes" id="UP000235584">
    <property type="component" value="Chromosome"/>
</dbReference>
<sequence length="123" mass="13632">MIAKILSCVLAFGFSQAYALDFKLVRQNSNTACYIYTDSVYFAYQGEEVGGRDHLYFSTDIASADELEEDVRQAQATASIIIKNGAAELGHFKGDFILDAQGTIYFLQSEKLKAFMDLNCTGE</sequence>
<evidence type="ECO:0000313" key="2">
    <source>
        <dbReference type="Proteomes" id="UP000235584"/>
    </source>
</evidence>